<evidence type="ECO:0000256" key="1">
    <source>
        <dbReference type="ARBA" id="ARBA00004651"/>
    </source>
</evidence>
<feature type="transmembrane region" description="Helical" evidence="6">
    <location>
        <begin position="287"/>
        <end position="308"/>
    </location>
</feature>
<dbReference type="RefSeq" id="WP_200554769.1">
    <property type="nucleotide sequence ID" value="NZ_JAEPES010000001.1"/>
</dbReference>
<organism evidence="7 8">
    <name type="scientific">Lacisediminihabitans changchengi</name>
    <dbReference type="NCBI Taxonomy" id="2787634"/>
    <lineage>
        <taxon>Bacteria</taxon>
        <taxon>Bacillati</taxon>
        <taxon>Actinomycetota</taxon>
        <taxon>Actinomycetes</taxon>
        <taxon>Micrococcales</taxon>
        <taxon>Microbacteriaceae</taxon>
        <taxon>Lacisediminihabitans</taxon>
    </lineage>
</organism>
<evidence type="ECO:0000313" key="7">
    <source>
        <dbReference type="EMBL" id="MBK4346438.1"/>
    </source>
</evidence>
<feature type="transmembrane region" description="Helical" evidence="6">
    <location>
        <begin position="176"/>
        <end position="200"/>
    </location>
</feature>
<evidence type="ECO:0000256" key="4">
    <source>
        <dbReference type="ARBA" id="ARBA00022989"/>
    </source>
</evidence>
<keyword evidence="8" id="KW-1185">Reference proteome</keyword>
<comment type="caution">
    <text evidence="7">The sequence shown here is derived from an EMBL/GenBank/DDBJ whole genome shotgun (WGS) entry which is preliminary data.</text>
</comment>
<dbReference type="InterPro" id="IPR050833">
    <property type="entry name" value="Poly_Biosynth_Transport"/>
</dbReference>
<keyword evidence="5 6" id="KW-0472">Membrane</keyword>
<sequence>MLDHLVRPISRRRSAVLGIVDQGLSSVSNFFIVIAAARLLSAEEFGAFSVVFITYSIIIGGYQAFIGQELVLANGDRRYLAARAVAACRAALALSIPVVVVLVVWAILVEEVRGPLVVLAIILGPLAVHETARFGAALLDSTQLAVAIDAVWVGAVAVLIALCALGVFGVPNATMVTLLWGIAGLVSLVPLAFFVPRIRLLGNHIEFRRVFERRYLGHRFFGEFFAVRATSQGLTIVLGGLAGLTATGALRGVSTLFGPLNVLLNAVVAFTIPILRRFEPRVRDRWTFALAGALALVSATLMVVLLVLPDEAGRLLLGDTWAGARTLLVPIGVQAIALSISTVCVIALRMIDPKATLWIRLAGAVIVIILFFVGFGIDGVVGAIWGLCVAAIIQAVLLAIQYARLRVSEELTVQPSD</sequence>
<dbReference type="AlphaFoldDB" id="A0A934SIX4"/>
<evidence type="ECO:0008006" key="9">
    <source>
        <dbReference type="Google" id="ProtNLM"/>
    </source>
</evidence>
<feature type="transmembrane region" description="Helical" evidence="6">
    <location>
        <begin position="15"/>
        <end position="39"/>
    </location>
</feature>
<dbReference type="PANTHER" id="PTHR30250:SF26">
    <property type="entry name" value="PSMA PROTEIN"/>
    <property type="match status" value="1"/>
</dbReference>
<name>A0A934SIX4_9MICO</name>
<evidence type="ECO:0000256" key="3">
    <source>
        <dbReference type="ARBA" id="ARBA00022692"/>
    </source>
</evidence>
<feature type="transmembrane region" description="Helical" evidence="6">
    <location>
        <begin position="144"/>
        <end position="170"/>
    </location>
</feature>
<feature type="transmembrane region" description="Helical" evidence="6">
    <location>
        <begin position="86"/>
        <end position="108"/>
    </location>
</feature>
<dbReference type="EMBL" id="JAEPES010000001">
    <property type="protein sequence ID" value="MBK4346438.1"/>
    <property type="molecule type" value="Genomic_DNA"/>
</dbReference>
<feature type="transmembrane region" description="Helical" evidence="6">
    <location>
        <begin position="357"/>
        <end position="377"/>
    </location>
</feature>
<evidence type="ECO:0000256" key="6">
    <source>
        <dbReference type="SAM" id="Phobius"/>
    </source>
</evidence>
<evidence type="ECO:0000256" key="5">
    <source>
        <dbReference type="ARBA" id="ARBA00023136"/>
    </source>
</evidence>
<feature type="transmembrane region" description="Helical" evidence="6">
    <location>
        <begin position="256"/>
        <end position="275"/>
    </location>
</feature>
<evidence type="ECO:0000313" key="8">
    <source>
        <dbReference type="Proteomes" id="UP000636458"/>
    </source>
</evidence>
<accession>A0A934SIX4</accession>
<feature type="transmembrane region" description="Helical" evidence="6">
    <location>
        <begin position="328"/>
        <end position="348"/>
    </location>
</feature>
<dbReference type="GO" id="GO:0005886">
    <property type="term" value="C:plasma membrane"/>
    <property type="evidence" value="ECO:0007669"/>
    <property type="project" value="UniProtKB-SubCell"/>
</dbReference>
<comment type="subcellular location">
    <subcellularLocation>
        <location evidence="1">Cell membrane</location>
        <topology evidence="1">Multi-pass membrane protein</topology>
    </subcellularLocation>
</comment>
<keyword evidence="4 6" id="KW-1133">Transmembrane helix</keyword>
<feature type="transmembrane region" description="Helical" evidence="6">
    <location>
        <begin position="45"/>
        <end position="65"/>
    </location>
</feature>
<dbReference type="Proteomes" id="UP000636458">
    <property type="component" value="Unassembled WGS sequence"/>
</dbReference>
<dbReference type="PANTHER" id="PTHR30250">
    <property type="entry name" value="PST FAMILY PREDICTED COLANIC ACID TRANSPORTER"/>
    <property type="match status" value="1"/>
</dbReference>
<reference evidence="7" key="1">
    <citation type="submission" date="2021-01" db="EMBL/GenBank/DDBJ databases">
        <title>Lacisediminihabitans sp. nov. strain G11-30, isolated from Antarctic Soil.</title>
        <authorList>
            <person name="Li J."/>
        </authorList>
    </citation>
    <scope>NUCLEOTIDE SEQUENCE</scope>
    <source>
        <strain evidence="7">G11-30</strain>
    </source>
</reference>
<proteinExistence type="predicted"/>
<feature type="transmembrane region" description="Helical" evidence="6">
    <location>
        <begin position="114"/>
        <end position="132"/>
    </location>
</feature>
<evidence type="ECO:0000256" key="2">
    <source>
        <dbReference type="ARBA" id="ARBA00022475"/>
    </source>
</evidence>
<protein>
    <recommendedName>
        <fullName evidence="9">O-antigen/teichoic acid export membrane protein</fullName>
    </recommendedName>
</protein>
<feature type="transmembrane region" description="Helical" evidence="6">
    <location>
        <begin position="220"/>
        <end position="244"/>
    </location>
</feature>
<keyword evidence="3 6" id="KW-0812">Transmembrane</keyword>
<feature type="transmembrane region" description="Helical" evidence="6">
    <location>
        <begin position="383"/>
        <end position="403"/>
    </location>
</feature>
<keyword evidence="2" id="KW-1003">Cell membrane</keyword>
<gene>
    <name evidence="7" type="ORF">IV501_02215</name>
</gene>